<keyword evidence="10" id="KW-0539">Nucleus</keyword>
<keyword evidence="16" id="KW-1185">Reference proteome</keyword>
<dbReference type="InterPro" id="IPR036236">
    <property type="entry name" value="Znf_C2H2_sf"/>
</dbReference>
<dbReference type="FunFam" id="3.30.160.60:FF:000018">
    <property type="entry name" value="Krueppel-like factor 15"/>
    <property type="match status" value="1"/>
</dbReference>
<evidence type="ECO:0000256" key="3">
    <source>
        <dbReference type="ARBA" id="ARBA00022723"/>
    </source>
</evidence>
<feature type="region of interest" description="Disordered" evidence="13">
    <location>
        <begin position="73"/>
        <end position="172"/>
    </location>
</feature>
<dbReference type="SUPFAM" id="SSF57667">
    <property type="entry name" value="beta-beta-alpha zinc fingers"/>
    <property type="match status" value="2"/>
</dbReference>
<dbReference type="FunFam" id="3.30.160.60:FF:000232">
    <property type="entry name" value="Krueppel-like factor 9"/>
    <property type="match status" value="1"/>
</dbReference>
<evidence type="ECO:0000256" key="11">
    <source>
        <dbReference type="ARBA" id="ARBA00038409"/>
    </source>
</evidence>
<evidence type="ECO:0000256" key="10">
    <source>
        <dbReference type="ARBA" id="ARBA00023242"/>
    </source>
</evidence>
<evidence type="ECO:0000313" key="16">
    <source>
        <dbReference type="Proteomes" id="UP000527355"/>
    </source>
</evidence>
<evidence type="ECO:0000256" key="5">
    <source>
        <dbReference type="ARBA" id="ARBA00022771"/>
    </source>
</evidence>
<keyword evidence="2" id="KW-0597">Phosphoprotein</keyword>
<comment type="subcellular location">
    <subcellularLocation>
        <location evidence="1">Nucleus</location>
    </subcellularLocation>
</comment>
<feature type="domain" description="C2H2-type" evidence="14">
    <location>
        <begin position="171"/>
        <end position="200"/>
    </location>
</feature>
<evidence type="ECO:0000256" key="1">
    <source>
        <dbReference type="ARBA" id="ARBA00004123"/>
    </source>
</evidence>
<keyword evidence="4" id="KW-0677">Repeat</keyword>
<evidence type="ECO:0000259" key="14">
    <source>
        <dbReference type="PROSITE" id="PS50157"/>
    </source>
</evidence>
<accession>A0A7J7RRU6</accession>
<keyword evidence="9" id="KW-0804">Transcription</keyword>
<feature type="compositionally biased region" description="Low complexity" evidence="13">
    <location>
        <begin position="270"/>
        <end position="284"/>
    </location>
</feature>
<feature type="domain" description="C2H2-type" evidence="14">
    <location>
        <begin position="201"/>
        <end position="230"/>
    </location>
</feature>
<feature type="compositionally biased region" description="Low complexity" evidence="13">
    <location>
        <begin position="104"/>
        <end position="128"/>
    </location>
</feature>
<dbReference type="AlphaFoldDB" id="A0A7J7RRU6"/>
<evidence type="ECO:0000256" key="12">
    <source>
        <dbReference type="PROSITE-ProRule" id="PRU00042"/>
    </source>
</evidence>
<name>A0A7J7RRU6_MYOMY</name>
<evidence type="ECO:0000256" key="2">
    <source>
        <dbReference type="ARBA" id="ARBA00022553"/>
    </source>
</evidence>
<keyword evidence="5 12" id="KW-0863">Zinc-finger</keyword>
<evidence type="ECO:0000256" key="7">
    <source>
        <dbReference type="ARBA" id="ARBA00023015"/>
    </source>
</evidence>
<proteinExistence type="inferred from homology"/>
<dbReference type="PROSITE" id="PS50157">
    <property type="entry name" value="ZINC_FINGER_C2H2_2"/>
    <property type="match status" value="3"/>
</dbReference>
<comment type="caution">
    <text evidence="15">The sequence shown here is derived from an EMBL/GenBank/DDBJ whole genome shotgun (WGS) entry which is preliminary data.</text>
</comment>
<dbReference type="OrthoDB" id="4748970at2759"/>
<dbReference type="EMBL" id="JABWUV010000023">
    <property type="protein sequence ID" value="KAF6278863.1"/>
    <property type="molecule type" value="Genomic_DNA"/>
</dbReference>
<dbReference type="GO" id="GO:0000978">
    <property type="term" value="F:RNA polymerase II cis-regulatory region sequence-specific DNA binding"/>
    <property type="evidence" value="ECO:0007669"/>
    <property type="project" value="TreeGrafter"/>
</dbReference>
<organism evidence="15 16">
    <name type="scientific">Myotis myotis</name>
    <name type="common">Greater mouse-eared bat</name>
    <name type="synonym">Vespertilio myotis</name>
    <dbReference type="NCBI Taxonomy" id="51298"/>
    <lineage>
        <taxon>Eukaryota</taxon>
        <taxon>Metazoa</taxon>
        <taxon>Chordata</taxon>
        <taxon>Craniata</taxon>
        <taxon>Vertebrata</taxon>
        <taxon>Euteleostomi</taxon>
        <taxon>Mammalia</taxon>
        <taxon>Eutheria</taxon>
        <taxon>Laurasiatheria</taxon>
        <taxon>Chiroptera</taxon>
        <taxon>Yangochiroptera</taxon>
        <taxon>Vespertilionidae</taxon>
        <taxon>Myotis</taxon>
    </lineage>
</organism>
<dbReference type="PANTHER" id="PTHR23235">
    <property type="entry name" value="KRUEPPEL-LIKE TRANSCRIPTION FACTOR"/>
    <property type="match status" value="1"/>
</dbReference>
<keyword evidence="3" id="KW-0479">Metal-binding</keyword>
<evidence type="ECO:0000256" key="13">
    <source>
        <dbReference type="SAM" id="MobiDB-lite"/>
    </source>
</evidence>
<evidence type="ECO:0000256" key="6">
    <source>
        <dbReference type="ARBA" id="ARBA00022833"/>
    </source>
</evidence>
<dbReference type="GO" id="GO:0008270">
    <property type="term" value="F:zinc ion binding"/>
    <property type="evidence" value="ECO:0007669"/>
    <property type="project" value="UniProtKB-KW"/>
</dbReference>
<dbReference type="Proteomes" id="UP000527355">
    <property type="component" value="Unassembled WGS sequence"/>
</dbReference>
<keyword evidence="6" id="KW-0862">Zinc</keyword>
<sequence length="292" mass="31062">MAAAAYVDHFAAECLVSMSSRAVVHGPREGGPEPGPEGAAAAVAATLPRVEERRDGKDSASLFVVARILADLNQQAPAPALTDRREGAGARKARTPCRLPPAASPASDPASPGGDGAAAAPLSPAWSEPEPEPEPEAGVESGPAGSGEPGLRQRGRRGRSRADPESPQRKHKCHYAGCEKVYGKSSHLKAHLRTHTGERPFACSWPDCSKKFARSDELARHYRTHTGEKKFRCPICDKRFMRSDHLTKHARRHANFHPGLLPRRGGGSRTGSLSDYSRSDASSPPVSPASSP</sequence>
<keyword evidence="7" id="KW-0805">Transcription regulation</keyword>
<dbReference type="FunFam" id="3.30.160.60:FF:000521">
    <property type="entry name" value="Krueppel-like factor 9"/>
    <property type="match status" value="1"/>
</dbReference>
<dbReference type="Pfam" id="PF00096">
    <property type="entry name" value="zf-C2H2"/>
    <property type="match status" value="3"/>
</dbReference>
<feature type="region of interest" description="Disordered" evidence="13">
    <location>
        <begin position="252"/>
        <end position="292"/>
    </location>
</feature>
<keyword evidence="8" id="KW-0238">DNA-binding</keyword>
<dbReference type="GO" id="GO:0000981">
    <property type="term" value="F:DNA-binding transcription factor activity, RNA polymerase II-specific"/>
    <property type="evidence" value="ECO:0007669"/>
    <property type="project" value="TreeGrafter"/>
</dbReference>
<evidence type="ECO:0000256" key="9">
    <source>
        <dbReference type="ARBA" id="ARBA00023163"/>
    </source>
</evidence>
<dbReference type="GO" id="GO:0005634">
    <property type="term" value="C:nucleus"/>
    <property type="evidence" value="ECO:0007669"/>
    <property type="project" value="UniProtKB-SubCell"/>
</dbReference>
<feature type="domain" description="C2H2-type" evidence="14">
    <location>
        <begin position="231"/>
        <end position="258"/>
    </location>
</feature>
<dbReference type="PANTHER" id="PTHR23235:SF21">
    <property type="entry name" value="KRUEPPEL-LIKE FACTOR 13"/>
    <property type="match status" value="1"/>
</dbReference>
<gene>
    <name evidence="15" type="ORF">mMyoMyo1_007360</name>
</gene>
<dbReference type="SMART" id="SM00355">
    <property type="entry name" value="ZnF_C2H2"/>
    <property type="match status" value="3"/>
</dbReference>
<evidence type="ECO:0000256" key="8">
    <source>
        <dbReference type="ARBA" id="ARBA00023125"/>
    </source>
</evidence>
<reference evidence="15 16" key="1">
    <citation type="journal article" date="2020" name="Nature">
        <title>Six reference-quality genomes reveal evolution of bat adaptations.</title>
        <authorList>
            <person name="Jebb D."/>
            <person name="Huang Z."/>
            <person name="Pippel M."/>
            <person name="Hughes G.M."/>
            <person name="Lavrichenko K."/>
            <person name="Devanna P."/>
            <person name="Winkler S."/>
            <person name="Jermiin L.S."/>
            <person name="Skirmuntt E.C."/>
            <person name="Katzourakis A."/>
            <person name="Burkitt-Gray L."/>
            <person name="Ray D.A."/>
            <person name="Sullivan K.A.M."/>
            <person name="Roscito J.G."/>
            <person name="Kirilenko B.M."/>
            <person name="Davalos L.M."/>
            <person name="Corthals A.P."/>
            <person name="Power M.L."/>
            <person name="Jones G."/>
            <person name="Ransome R.D."/>
            <person name="Dechmann D.K.N."/>
            <person name="Locatelli A.G."/>
            <person name="Puechmaille S.J."/>
            <person name="Fedrigo O."/>
            <person name="Jarvis E.D."/>
            <person name="Hiller M."/>
            <person name="Vernes S.C."/>
            <person name="Myers E.W."/>
            <person name="Teeling E.C."/>
        </authorList>
    </citation>
    <scope>NUCLEOTIDE SEQUENCE [LARGE SCALE GENOMIC DNA]</scope>
    <source>
        <strain evidence="15">MMyoMyo1</strain>
        <tissue evidence="15">Flight muscle</tissue>
    </source>
</reference>
<comment type="similarity">
    <text evidence="11">Belongs to the Sp1 C2H2-type zinc-finger protein family.</text>
</comment>
<dbReference type="CDD" id="cd21571">
    <property type="entry name" value="KLF13_N"/>
    <property type="match status" value="1"/>
</dbReference>
<dbReference type="Gene3D" id="3.30.160.60">
    <property type="entry name" value="Classic Zinc Finger"/>
    <property type="match status" value="3"/>
</dbReference>
<dbReference type="InterPro" id="IPR013087">
    <property type="entry name" value="Znf_C2H2_type"/>
</dbReference>
<evidence type="ECO:0000313" key="15">
    <source>
        <dbReference type="EMBL" id="KAF6278863.1"/>
    </source>
</evidence>
<evidence type="ECO:0000256" key="4">
    <source>
        <dbReference type="ARBA" id="ARBA00022737"/>
    </source>
</evidence>
<protein>
    <submittedName>
        <fullName evidence="15">Kruppel like factor 13</fullName>
    </submittedName>
</protein>
<dbReference type="VEuPathDB" id="HostDB:GeneID_118679180"/>
<dbReference type="PROSITE" id="PS00028">
    <property type="entry name" value="ZINC_FINGER_C2H2_1"/>
    <property type="match status" value="3"/>
</dbReference>